<accession>A0ABX1K9V7</accession>
<gene>
    <name evidence="3" type="ORF">HF576_08030</name>
</gene>
<proteinExistence type="inferred from homology"/>
<evidence type="ECO:0000313" key="3">
    <source>
        <dbReference type="EMBL" id="NLP83792.1"/>
    </source>
</evidence>
<dbReference type="CDD" id="cd07814">
    <property type="entry name" value="SRPBCC_CalC_Aha1-like"/>
    <property type="match status" value="1"/>
</dbReference>
<feature type="domain" description="Activator of Hsp90 ATPase homologue 1/2-like C-terminal" evidence="2">
    <location>
        <begin position="28"/>
        <end position="143"/>
    </location>
</feature>
<protein>
    <recommendedName>
        <fullName evidence="2">Activator of Hsp90 ATPase homologue 1/2-like C-terminal domain-containing protein</fullName>
    </recommendedName>
</protein>
<dbReference type="Proteomes" id="UP001429745">
    <property type="component" value="Unassembled WGS sequence"/>
</dbReference>
<dbReference type="RefSeq" id="WP_168912293.1">
    <property type="nucleotide sequence ID" value="NZ_JABACI010000002.1"/>
</dbReference>
<comment type="caution">
    <text evidence="3">The sequence shown here is derived from an EMBL/GenBank/DDBJ whole genome shotgun (WGS) entry which is preliminary data.</text>
</comment>
<dbReference type="Gene3D" id="3.30.530.20">
    <property type="match status" value="2"/>
</dbReference>
<reference evidence="3 4" key="1">
    <citation type="submission" date="2020-04" db="EMBL/GenBank/DDBJ databases">
        <title>CFH 90308 Microbacterium sp.</title>
        <authorList>
            <person name="Nie G."/>
            <person name="Ming H."/>
            <person name="Xia T."/>
        </authorList>
    </citation>
    <scope>NUCLEOTIDE SEQUENCE [LARGE SCALE GENOMIC DNA]</scope>
    <source>
        <strain evidence="3 4">CFH 90308</strain>
    </source>
</reference>
<dbReference type="Pfam" id="PF08327">
    <property type="entry name" value="AHSA1"/>
    <property type="match status" value="2"/>
</dbReference>
<dbReference type="EMBL" id="JABACI010000002">
    <property type="protein sequence ID" value="NLP83792.1"/>
    <property type="molecule type" value="Genomic_DNA"/>
</dbReference>
<dbReference type="InterPro" id="IPR023393">
    <property type="entry name" value="START-like_dom_sf"/>
</dbReference>
<evidence type="ECO:0000313" key="4">
    <source>
        <dbReference type="Proteomes" id="UP001429745"/>
    </source>
</evidence>
<organism evidence="3 4">
    <name type="scientific">Microbacterium salsuginis</name>
    <dbReference type="NCBI Taxonomy" id="2722803"/>
    <lineage>
        <taxon>Bacteria</taxon>
        <taxon>Bacillati</taxon>
        <taxon>Actinomycetota</taxon>
        <taxon>Actinomycetes</taxon>
        <taxon>Micrococcales</taxon>
        <taxon>Microbacteriaceae</taxon>
        <taxon>Microbacterium</taxon>
    </lineage>
</organism>
<name>A0ABX1K9V7_9MICO</name>
<evidence type="ECO:0000259" key="2">
    <source>
        <dbReference type="Pfam" id="PF08327"/>
    </source>
</evidence>
<evidence type="ECO:0000256" key="1">
    <source>
        <dbReference type="ARBA" id="ARBA00006817"/>
    </source>
</evidence>
<feature type="domain" description="Activator of Hsp90 ATPase homologue 1/2-like C-terminal" evidence="2">
    <location>
        <begin position="175"/>
        <end position="300"/>
    </location>
</feature>
<sequence>MNTADPFVRALTGDETEQTITVSRVYSAPIADVWHAMTTPERIARWYGTIVGEPPRRPGDPFEVDLGSGLVRRAVLEDCEAPTALVYTWWSGDDDPGLVRIRLDAAGDAQTRMTVQHDRLRPHRMLQYGAGWESNLVSLAAAVGAPDESDVPSEQRAHRWDLLRSHPLRMQLSIDAPVGEVWAAWADGDALASWWWTHWDDVSVEADVRPGGSYRITAPSHGLSVAGEYLLVEPRSRLAFTWVWTDDDGSTQDEAVEVRFQATDAGTTVELRHTGPWGDEAPADSYRQGWDFVLGVLARRLNGESVSSREN</sequence>
<dbReference type="SUPFAM" id="SSF55961">
    <property type="entry name" value="Bet v1-like"/>
    <property type="match status" value="2"/>
</dbReference>
<dbReference type="InterPro" id="IPR013538">
    <property type="entry name" value="ASHA1/2-like_C"/>
</dbReference>
<keyword evidence="4" id="KW-1185">Reference proteome</keyword>
<comment type="similarity">
    <text evidence="1">Belongs to the AHA1 family.</text>
</comment>